<evidence type="ECO:0000313" key="10">
    <source>
        <dbReference type="EMBL" id="KDN95320.1"/>
    </source>
</evidence>
<evidence type="ECO:0000259" key="9">
    <source>
        <dbReference type="PROSITE" id="PS50113"/>
    </source>
</evidence>
<proteinExistence type="predicted"/>
<feature type="domain" description="Histidine kinase" evidence="6">
    <location>
        <begin position="295"/>
        <end position="515"/>
    </location>
</feature>
<accession>A0A066ZYY6</accession>
<comment type="caution">
    <text evidence="10">The sequence shown here is derived from an EMBL/GenBank/DDBJ whole genome shotgun (WGS) entry which is preliminary data.</text>
</comment>
<dbReference type="InterPro" id="IPR003661">
    <property type="entry name" value="HisK_dim/P_dom"/>
</dbReference>
<dbReference type="CDD" id="cd16922">
    <property type="entry name" value="HATPase_EvgS-ArcB-TorS-like"/>
    <property type="match status" value="1"/>
</dbReference>
<reference evidence="10 11" key="1">
    <citation type="submission" date="2014-04" db="EMBL/GenBank/DDBJ databases">
        <title>Draft genome sequence of Hydrogenovibrio marinus MH-110, a model organism for aerobic H2 metabolism.</title>
        <authorList>
            <person name="Cha H.J."/>
            <person name="Jo B.H."/>
            <person name="Hwang B.H."/>
        </authorList>
    </citation>
    <scope>NUCLEOTIDE SEQUENCE [LARGE SCALE GENOMIC DNA]</scope>
    <source>
        <strain evidence="10 11">MH-110</strain>
    </source>
</reference>
<dbReference type="InterPro" id="IPR001610">
    <property type="entry name" value="PAC"/>
</dbReference>
<dbReference type="InterPro" id="IPR005467">
    <property type="entry name" value="His_kinase_dom"/>
</dbReference>
<keyword evidence="4" id="KW-0902">Two-component regulatory system</keyword>
<dbReference type="Pfam" id="PF02518">
    <property type="entry name" value="HATPase_c"/>
    <property type="match status" value="1"/>
</dbReference>
<dbReference type="FunFam" id="3.30.565.10:FF:000010">
    <property type="entry name" value="Sensor histidine kinase RcsC"/>
    <property type="match status" value="1"/>
</dbReference>
<dbReference type="PANTHER" id="PTHR45339:SF1">
    <property type="entry name" value="HYBRID SIGNAL TRANSDUCTION HISTIDINE KINASE J"/>
    <property type="match status" value="1"/>
</dbReference>
<feature type="domain" description="PAS" evidence="8">
    <location>
        <begin position="148"/>
        <end position="202"/>
    </location>
</feature>
<evidence type="ECO:0000259" key="7">
    <source>
        <dbReference type="PROSITE" id="PS50110"/>
    </source>
</evidence>
<dbReference type="Pfam" id="PF08447">
    <property type="entry name" value="PAS_3"/>
    <property type="match status" value="1"/>
</dbReference>
<dbReference type="InterPro" id="IPR036097">
    <property type="entry name" value="HisK_dim/P_sf"/>
</dbReference>
<organism evidence="10 11">
    <name type="scientific">Hydrogenovibrio marinus</name>
    <dbReference type="NCBI Taxonomy" id="28885"/>
    <lineage>
        <taxon>Bacteria</taxon>
        <taxon>Pseudomonadati</taxon>
        <taxon>Pseudomonadota</taxon>
        <taxon>Gammaproteobacteria</taxon>
        <taxon>Thiotrichales</taxon>
        <taxon>Piscirickettsiaceae</taxon>
        <taxon>Hydrogenovibrio</taxon>
    </lineage>
</organism>
<dbReference type="PANTHER" id="PTHR45339">
    <property type="entry name" value="HYBRID SIGNAL TRANSDUCTION HISTIDINE KINASE J"/>
    <property type="match status" value="1"/>
</dbReference>
<evidence type="ECO:0000256" key="4">
    <source>
        <dbReference type="ARBA" id="ARBA00023012"/>
    </source>
</evidence>
<feature type="domain" description="Response regulatory" evidence="7">
    <location>
        <begin position="541"/>
        <end position="659"/>
    </location>
</feature>
<dbReference type="SUPFAM" id="SSF47384">
    <property type="entry name" value="Homodimeric domain of signal transducing histidine kinase"/>
    <property type="match status" value="1"/>
</dbReference>
<evidence type="ECO:0000256" key="1">
    <source>
        <dbReference type="ARBA" id="ARBA00000085"/>
    </source>
</evidence>
<dbReference type="NCBIfam" id="TIGR00229">
    <property type="entry name" value="sensory_box"/>
    <property type="match status" value="1"/>
</dbReference>
<gene>
    <name evidence="10" type="ORF">EI16_03185</name>
</gene>
<keyword evidence="3 5" id="KW-0597">Phosphoprotein</keyword>
<comment type="catalytic activity">
    <reaction evidence="1">
        <text>ATP + protein L-histidine = ADP + protein N-phospho-L-histidine.</text>
        <dbReference type="EC" id="2.7.13.3"/>
    </reaction>
</comment>
<dbReference type="STRING" id="28885.EI16_03185"/>
<dbReference type="GO" id="GO:0000155">
    <property type="term" value="F:phosphorelay sensor kinase activity"/>
    <property type="evidence" value="ECO:0007669"/>
    <property type="project" value="InterPro"/>
</dbReference>
<dbReference type="EC" id="2.7.13.3" evidence="2"/>
<dbReference type="InterPro" id="IPR035965">
    <property type="entry name" value="PAS-like_dom_sf"/>
</dbReference>
<dbReference type="InterPro" id="IPR013767">
    <property type="entry name" value="PAS_fold"/>
</dbReference>
<dbReference type="Proteomes" id="UP000027341">
    <property type="component" value="Unassembled WGS sequence"/>
</dbReference>
<dbReference type="InterPro" id="IPR013655">
    <property type="entry name" value="PAS_fold_3"/>
</dbReference>
<dbReference type="SMART" id="SM00091">
    <property type="entry name" value="PAS"/>
    <property type="match status" value="1"/>
</dbReference>
<dbReference type="SMART" id="SM00387">
    <property type="entry name" value="HATPase_c"/>
    <property type="match status" value="1"/>
</dbReference>
<dbReference type="GO" id="GO:0006355">
    <property type="term" value="P:regulation of DNA-templated transcription"/>
    <property type="evidence" value="ECO:0007669"/>
    <property type="project" value="InterPro"/>
</dbReference>
<keyword evidence="11" id="KW-1185">Reference proteome</keyword>
<dbReference type="Pfam" id="PF00072">
    <property type="entry name" value="Response_reg"/>
    <property type="match status" value="1"/>
</dbReference>
<dbReference type="Gene3D" id="3.40.50.2300">
    <property type="match status" value="1"/>
</dbReference>
<dbReference type="SUPFAM" id="SSF55785">
    <property type="entry name" value="PYP-like sensor domain (PAS domain)"/>
    <property type="match status" value="2"/>
</dbReference>
<evidence type="ECO:0000256" key="2">
    <source>
        <dbReference type="ARBA" id="ARBA00012438"/>
    </source>
</evidence>
<dbReference type="InterPro" id="IPR001789">
    <property type="entry name" value="Sig_transdc_resp-reg_receiver"/>
</dbReference>
<dbReference type="SMART" id="SM00388">
    <property type="entry name" value="HisKA"/>
    <property type="match status" value="1"/>
</dbReference>
<dbReference type="InterPro" id="IPR000700">
    <property type="entry name" value="PAS-assoc_C"/>
</dbReference>
<dbReference type="Gene3D" id="1.10.287.130">
    <property type="match status" value="1"/>
</dbReference>
<dbReference type="SMART" id="SM00448">
    <property type="entry name" value="REC"/>
    <property type="match status" value="1"/>
</dbReference>
<evidence type="ECO:0000313" key="11">
    <source>
        <dbReference type="Proteomes" id="UP000027341"/>
    </source>
</evidence>
<dbReference type="PROSITE" id="PS50110">
    <property type="entry name" value="RESPONSE_REGULATORY"/>
    <property type="match status" value="1"/>
</dbReference>
<dbReference type="InterPro" id="IPR003594">
    <property type="entry name" value="HATPase_dom"/>
</dbReference>
<feature type="domain" description="PAC" evidence="9">
    <location>
        <begin position="94"/>
        <end position="147"/>
    </location>
</feature>
<dbReference type="SMART" id="SM00086">
    <property type="entry name" value="PAC"/>
    <property type="match status" value="1"/>
</dbReference>
<dbReference type="InterPro" id="IPR000014">
    <property type="entry name" value="PAS"/>
</dbReference>
<sequence>MLVQFFFGNIRESDIKRSHKSIHEMMLDTSKTCGLELDLKTKHIHYTQNFYEICTIDYSSLGHDFDQFIDRIHPSDQKRVLDTIQSHFEVSWAFDIEFRFKNIFGEFIWLAMTAKAVSDKDDDELTHLIATLHNISEKKAIEQTLKTREQLIVQILDSLPISIYVKDENGCYRFFSHQAEIELGYSRNKIIGKTDFEFLPPQQARQQHEEDVDTSRSRKIIINEEKICQVGDEENCKWFLRGKGPINIKVDDYQQTWILGFLVDITHQKDTESKLIDAKDVAEQALKAKADFLSIMSHEIRTPLNSVIGGAQLLMMNEFDEEYRSQIEMIHHSGVHLLNLINDVLDLSKMEAQKLELEEIPFDLTQLVEIVTKMNQHMVQEKGLYLDLQIDPALPINRKGDAARLRQILLNLINNASKFTEKGGITLKISKSTRNNPMFVRFEVTDTGIGITPEQKQKLFNEYVQAESSINRKYGGTGLGLLICQKIVDLMEGSIGVNSKIEKGTTFWFEIPLKIDTEAADQNALGDQASQEDQKKSKHLSILVAEDNQTNQMLIQAILKKLGHQSVIAANGLEAVDALKAGQKFDLVLMDLNMPEMDGIEAAKEIRALDSDVSTIPIIALTANAFESAQKEVFEVGMNDFLTKPINLSDLGRVLDTWG</sequence>
<dbReference type="SUPFAM" id="SSF52172">
    <property type="entry name" value="CheY-like"/>
    <property type="match status" value="1"/>
</dbReference>
<evidence type="ECO:0000259" key="6">
    <source>
        <dbReference type="PROSITE" id="PS50109"/>
    </source>
</evidence>
<dbReference type="AlphaFoldDB" id="A0A066ZYY6"/>
<dbReference type="PRINTS" id="PR00344">
    <property type="entry name" value="BCTRLSENSOR"/>
</dbReference>
<feature type="modified residue" description="4-aspartylphosphate" evidence="5">
    <location>
        <position position="591"/>
    </location>
</feature>
<dbReference type="PROSITE" id="PS50109">
    <property type="entry name" value="HIS_KIN"/>
    <property type="match status" value="1"/>
</dbReference>
<dbReference type="Gene3D" id="3.30.565.10">
    <property type="entry name" value="Histidine kinase-like ATPase, C-terminal domain"/>
    <property type="match status" value="1"/>
</dbReference>
<protein>
    <recommendedName>
        <fullName evidence="2">histidine kinase</fullName>
        <ecNumber evidence="2">2.7.13.3</ecNumber>
    </recommendedName>
</protein>
<dbReference type="InterPro" id="IPR011006">
    <property type="entry name" value="CheY-like_superfamily"/>
</dbReference>
<name>A0A066ZYY6_HYDMR</name>
<dbReference type="Pfam" id="PF00989">
    <property type="entry name" value="PAS"/>
    <property type="match status" value="1"/>
</dbReference>
<dbReference type="Gene3D" id="3.30.450.20">
    <property type="entry name" value="PAS domain"/>
    <property type="match status" value="2"/>
</dbReference>
<dbReference type="PROSITE" id="PS50113">
    <property type="entry name" value="PAC"/>
    <property type="match status" value="1"/>
</dbReference>
<dbReference type="CDD" id="cd00130">
    <property type="entry name" value="PAS"/>
    <property type="match status" value="2"/>
</dbReference>
<dbReference type="CDD" id="cd17546">
    <property type="entry name" value="REC_hyHK_CKI1_RcsC-like"/>
    <property type="match status" value="1"/>
</dbReference>
<dbReference type="CDD" id="cd00082">
    <property type="entry name" value="HisKA"/>
    <property type="match status" value="1"/>
</dbReference>
<dbReference type="PROSITE" id="PS50112">
    <property type="entry name" value="PAS"/>
    <property type="match status" value="1"/>
</dbReference>
<dbReference type="EMBL" id="JMIU01000001">
    <property type="protein sequence ID" value="KDN95320.1"/>
    <property type="molecule type" value="Genomic_DNA"/>
</dbReference>
<dbReference type="Pfam" id="PF00512">
    <property type="entry name" value="HisKA"/>
    <property type="match status" value="1"/>
</dbReference>
<evidence type="ECO:0000256" key="3">
    <source>
        <dbReference type="ARBA" id="ARBA00022553"/>
    </source>
</evidence>
<dbReference type="InterPro" id="IPR036890">
    <property type="entry name" value="HATPase_C_sf"/>
</dbReference>
<evidence type="ECO:0000256" key="5">
    <source>
        <dbReference type="PROSITE-ProRule" id="PRU00169"/>
    </source>
</evidence>
<evidence type="ECO:0000259" key="8">
    <source>
        <dbReference type="PROSITE" id="PS50112"/>
    </source>
</evidence>
<dbReference type="InterPro" id="IPR004358">
    <property type="entry name" value="Sig_transdc_His_kin-like_C"/>
</dbReference>
<dbReference type="SUPFAM" id="SSF55874">
    <property type="entry name" value="ATPase domain of HSP90 chaperone/DNA topoisomerase II/histidine kinase"/>
    <property type="match status" value="1"/>
</dbReference>